<dbReference type="EMBL" id="VIKS01000010">
    <property type="protein sequence ID" value="TQV86355.1"/>
    <property type="molecule type" value="Genomic_DNA"/>
</dbReference>
<dbReference type="RefSeq" id="WP_142932278.1">
    <property type="nucleotide sequence ID" value="NZ_ML660166.1"/>
</dbReference>
<sequence>MNRISHISLACALTAESTQAINDGIWVTFKLRLKHDCPVKLLPWQTPLEGILGDLFFIKDEKGSPISYKGPSLKRREPDITDFLEVDPDQPLINNFDLAPSYALERGKNYSITMKYSLINIIDENNRQHFVSCHTNQLELNIR</sequence>
<accession>A0A545UA56</accession>
<protein>
    <recommendedName>
        <fullName evidence="3">Protease</fullName>
    </recommendedName>
</protein>
<proteinExistence type="predicted"/>
<keyword evidence="2" id="KW-1185">Reference proteome</keyword>
<organism evidence="1 2">
    <name type="scientific">Aliikangiella coralliicola</name>
    <dbReference type="NCBI Taxonomy" id="2592383"/>
    <lineage>
        <taxon>Bacteria</taxon>
        <taxon>Pseudomonadati</taxon>
        <taxon>Pseudomonadota</taxon>
        <taxon>Gammaproteobacteria</taxon>
        <taxon>Oceanospirillales</taxon>
        <taxon>Pleioneaceae</taxon>
        <taxon>Aliikangiella</taxon>
    </lineage>
</organism>
<gene>
    <name evidence="1" type="ORF">FLL46_15645</name>
</gene>
<name>A0A545UA56_9GAMM</name>
<dbReference type="OrthoDB" id="6226197at2"/>
<evidence type="ECO:0000313" key="2">
    <source>
        <dbReference type="Proteomes" id="UP000315439"/>
    </source>
</evidence>
<dbReference type="Gene3D" id="2.60.40.2970">
    <property type="match status" value="1"/>
</dbReference>
<dbReference type="Proteomes" id="UP000315439">
    <property type="component" value="Unassembled WGS sequence"/>
</dbReference>
<evidence type="ECO:0000313" key="1">
    <source>
        <dbReference type="EMBL" id="TQV86355.1"/>
    </source>
</evidence>
<evidence type="ECO:0008006" key="3">
    <source>
        <dbReference type="Google" id="ProtNLM"/>
    </source>
</evidence>
<reference evidence="1 2" key="1">
    <citation type="submission" date="2019-07" db="EMBL/GenBank/DDBJ databases">
        <title>Draft genome for Aliikangiella sp. M105.</title>
        <authorList>
            <person name="Wang G."/>
        </authorList>
    </citation>
    <scope>NUCLEOTIDE SEQUENCE [LARGE SCALE GENOMIC DNA]</scope>
    <source>
        <strain evidence="1 2">M105</strain>
    </source>
</reference>
<comment type="caution">
    <text evidence="1">The sequence shown here is derived from an EMBL/GenBank/DDBJ whole genome shotgun (WGS) entry which is preliminary data.</text>
</comment>
<dbReference type="AlphaFoldDB" id="A0A545UA56"/>